<dbReference type="SUPFAM" id="SSF55729">
    <property type="entry name" value="Acyl-CoA N-acyltransferases (Nat)"/>
    <property type="match status" value="1"/>
</dbReference>
<accession>A0A510K6T7</accession>
<dbReference type="CDD" id="cd04301">
    <property type="entry name" value="NAT_SF"/>
    <property type="match status" value="1"/>
</dbReference>
<dbReference type="EMBL" id="AP019834">
    <property type="protein sequence ID" value="BBM47366.1"/>
    <property type="molecule type" value="Genomic_DNA"/>
</dbReference>
<dbReference type="RefSeq" id="WP_146960410.1">
    <property type="nucleotide sequence ID" value="NZ_AP019834.1"/>
</dbReference>
<gene>
    <name evidence="2" type="ORF">JMUB3933_0866</name>
</gene>
<reference evidence="2 3" key="1">
    <citation type="submission" date="2019-07" db="EMBL/GenBank/DDBJ databases">
        <title>Complete Genome Sequence of Leptotrichia wadei Strain JMUB3933.</title>
        <authorList>
            <person name="Watanabe S."/>
            <person name="Cui L."/>
        </authorList>
    </citation>
    <scope>NUCLEOTIDE SEQUENCE [LARGE SCALE GENOMIC DNA]</scope>
    <source>
        <strain evidence="2 3">JMUB3933</strain>
    </source>
</reference>
<evidence type="ECO:0000259" key="1">
    <source>
        <dbReference type="PROSITE" id="PS51186"/>
    </source>
</evidence>
<dbReference type="InterPro" id="IPR000182">
    <property type="entry name" value="GNAT_dom"/>
</dbReference>
<dbReference type="Pfam" id="PF00583">
    <property type="entry name" value="Acetyltransf_1"/>
    <property type="match status" value="1"/>
</dbReference>
<evidence type="ECO:0000313" key="3">
    <source>
        <dbReference type="Proteomes" id="UP000321397"/>
    </source>
</evidence>
<dbReference type="AlphaFoldDB" id="A0A510K6T7"/>
<dbReference type="PROSITE" id="PS51186">
    <property type="entry name" value="GNAT"/>
    <property type="match status" value="1"/>
</dbReference>
<dbReference type="InterPro" id="IPR016181">
    <property type="entry name" value="Acyl_CoA_acyltransferase"/>
</dbReference>
<dbReference type="GO" id="GO:0016747">
    <property type="term" value="F:acyltransferase activity, transferring groups other than amino-acyl groups"/>
    <property type="evidence" value="ECO:0007669"/>
    <property type="project" value="InterPro"/>
</dbReference>
<proteinExistence type="predicted"/>
<dbReference type="Proteomes" id="UP000321397">
    <property type="component" value="Chromosome"/>
</dbReference>
<dbReference type="Gene3D" id="3.40.630.30">
    <property type="match status" value="1"/>
</dbReference>
<dbReference type="PANTHER" id="PTHR43617">
    <property type="entry name" value="L-AMINO ACID N-ACETYLTRANSFERASE"/>
    <property type="match status" value="1"/>
</dbReference>
<keyword evidence="2" id="KW-0808">Transferase</keyword>
<sequence length="158" mass="18305">MKEIRPAQEKDIPKIENLLEQILLVHHKNRPDIFKATGKKYNAQELTEMLNDPNKPIFVATDENDNVIGYIFCVFKQKINHSVLIDIKTLFIDDLCVDEGTRGQNIGKKLYNFALNFAKKEGCYNLTLDAWADNAGAVKFYERLGMKVQKYVFEEILY</sequence>
<feature type="domain" description="N-acetyltransferase" evidence="1">
    <location>
        <begin position="2"/>
        <end position="158"/>
    </location>
</feature>
<dbReference type="InterPro" id="IPR050276">
    <property type="entry name" value="MshD_Acetyltransferase"/>
</dbReference>
<dbReference type="PANTHER" id="PTHR43617:SF34">
    <property type="entry name" value="PUTATIVE-RELATED"/>
    <property type="match status" value="1"/>
</dbReference>
<organism evidence="2 3">
    <name type="scientific">Leptotrichia wadei</name>
    <dbReference type="NCBI Taxonomy" id="157687"/>
    <lineage>
        <taxon>Bacteria</taxon>
        <taxon>Fusobacteriati</taxon>
        <taxon>Fusobacteriota</taxon>
        <taxon>Fusobacteriia</taxon>
        <taxon>Fusobacteriales</taxon>
        <taxon>Leptotrichiaceae</taxon>
        <taxon>Leptotrichia</taxon>
    </lineage>
</organism>
<protein>
    <submittedName>
        <fullName evidence="2">GCN5-related N-acetyltransferase</fullName>
    </submittedName>
</protein>
<name>A0A510K6T7_9FUSO</name>
<evidence type="ECO:0000313" key="2">
    <source>
        <dbReference type="EMBL" id="BBM47366.1"/>
    </source>
</evidence>